<evidence type="ECO:0000313" key="14">
    <source>
        <dbReference type="EMBL" id="HIX65762.1"/>
    </source>
</evidence>
<dbReference type="CDD" id="cd01335">
    <property type="entry name" value="Radical_SAM"/>
    <property type="match status" value="1"/>
</dbReference>
<dbReference type="InterPro" id="IPR007197">
    <property type="entry name" value="rSAM"/>
</dbReference>
<evidence type="ECO:0000256" key="9">
    <source>
        <dbReference type="ARBA" id="ARBA00022723"/>
    </source>
</evidence>
<evidence type="ECO:0000256" key="10">
    <source>
        <dbReference type="ARBA" id="ARBA00023004"/>
    </source>
</evidence>
<organism evidence="14 15">
    <name type="scientific">Candidatus Anaerotruncus excrementipullorum</name>
    <dbReference type="NCBI Taxonomy" id="2838465"/>
    <lineage>
        <taxon>Bacteria</taxon>
        <taxon>Bacillati</taxon>
        <taxon>Bacillota</taxon>
        <taxon>Clostridia</taxon>
        <taxon>Eubacteriales</taxon>
        <taxon>Oscillospiraceae</taxon>
        <taxon>Anaerotruncus</taxon>
    </lineage>
</organism>
<dbReference type="Gene3D" id="3.20.20.70">
    <property type="entry name" value="Aldolase class I"/>
    <property type="match status" value="1"/>
</dbReference>
<dbReference type="GO" id="GO:0070475">
    <property type="term" value="P:rRNA base methylation"/>
    <property type="evidence" value="ECO:0007669"/>
    <property type="project" value="UniProtKB-UniRule"/>
</dbReference>
<dbReference type="PROSITE" id="PS51918">
    <property type="entry name" value="RADICAL_SAM"/>
    <property type="match status" value="1"/>
</dbReference>
<keyword evidence="9 12" id="KW-0479">Metal-binding</keyword>
<comment type="subcellular location">
    <subcellularLocation>
        <location evidence="1 12">Cytoplasm</location>
    </subcellularLocation>
</comment>
<dbReference type="EMBL" id="DXES01000125">
    <property type="protein sequence ID" value="HIX65762.1"/>
    <property type="molecule type" value="Genomic_DNA"/>
</dbReference>
<keyword evidence="6 12" id="KW-0808">Transferase</keyword>
<evidence type="ECO:0000259" key="13">
    <source>
        <dbReference type="PROSITE" id="PS51918"/>
    </source>
</evidence>
<keyword evidence="3 12" id="KW-0963">Cytoplasm</keyword>
<evidence type="ECO:0000256" key="5">
    <source>
        <dbReference type="ARBA" id="ARBA00022603"/>
    </source>
</evidence>
<comment type="caution">
    <text evidence="12">Lacks conserved residue(s) required for the propagation of feature annotation.</text>
</comment>
<dbReference type="GO" id="GO:0000049">
    <property type="term" value="F:tRNA binding"/>
    <property type="evidence" value="ECO:0007669"/>
    <property type="project" value="UniProtKB-UniRule"/>
</dbReference>
<keyword evidence="8 12" id="KW-0819">tRNA processing</keyword>
<dbReference type="InterPro" id="IPR040072">
    <property type="entry name" value="Methyltransferase_A"/>
</dbReference>
<evidence type="ECO:0000256" key="2">
    <source>
        <dbReference type="ARBA" id="ARBA00022485"/>
    </source>
</evidence>
<dbReference type="PANTHER" id="PTHR30544">
    <property type="entry name" value="23S RRNA METHYLTRANSFERASE"/>
    <property type="match status" value="1"/>
</dbReference>
<feature type="active site" description="S-methylcysteine intermediate" evidence="12">
    <location>
        <position position="334"/>
    </location>
</feature>
<dbReference type="GO" id="GO:0070040">
    <property type="term" value="F:rRNA (adenine(2503)-C2-)-methyltransferase activity"/>
    <property type="evidence" value="ECO:0007669"/>
    <property type="project" value="UniProtKB-UniRule"/>
</dbReference>
<feature type="binding site" evidence="12">
    <location>
        <position position="120"/>
    </location>
    <ligand>
        <name>[4Fe-4S] cluster</name>
        <dbReference type="ChEBI" id="CHEBI:49883"/>
        <note>4Fe-4S-S-AdoMet</note>
    </ligand>
</feature>
<dbReference type="SFLD" id="SFLDS00029">
    <property type="entry name" value="Radical_SAM"/>
    <property type="match status" value="1"/>
</dbReference>
<evidence type="ECO:0000256" key="1">
    <source>
        <dbReference type="ARBA" id="ARBA00004496"/>
    </source>
</evidence>
<keyword evidence="2 12" id="KW-0004">4Fe-4S</keyword>
<comment type="miscellaneous">
    <text evidence="12">Reaction proceeds by a ping-pong mechanism involving intermediate methylation of a conserved cysteine residue.</text>
</comment>
<comment type="catalytic activity">
    <reaction evidence="12">
        <text>adenosine(2503) in 23S rRNA + 2 reduced [2Fe-2S]-[ferredoxin] + 2 S-adenosyl-L-methionine = 2-methyladenosine(2503) in 23S rRNA + 5'-deoxyadenosine + L-methionine + 2 oxidized [2Fe-2S]-[ferredoxin] + S-adenosyl-L-homocysteine</text>
        <dbReference type="Rhea" id="RHEA:42916"/>
        <dbReference type="Rhea" id="RHEA-COMP:10000"/>
        <dbReference type="Rhea" id="RHEA-COMP:10001"/>
        <dbReference type="Rhea" id="RHEA-COMP:10152"/>
        <dbReference type="Rhea" id="RHEA-COMP:10282"/>
        <dbReference type="ChEBI" id="CHEBI:17319"/>
        <dbReference type="ChEBI" id="CHEBI:33737"/>
        <dbReference type="ChEBI" id="CHEBI:33738"/>
        <dbReference type="ChEBI" id="CHEBI:57844"/>
        <dbReference type="ChEBI" id="CHEBI:57856"/>
        <dbReference type="ChEBI" id="CHEBI:59789"/>
        <dbReference type="ChEBI" id="CHEBI:74411"/>
        <dbReference type="ChEBI" id="CHEBI:74497"/>
        <dbReference type="EC" id="2.1.1.192"/>
    </reaction>
</comment>
<evidence type="ECO:0000256" key="3">
    <source>
        <dbReference type="ARBA" id="ARBA00022490"/>
    </source>
</evidence>
<feature type="binding site" evidence="12">
    <location>
        <begin position="215"/>
        <end position="217"/>
    </location>
    <ligand>
        <name>S-adenosyl-L-methionine</name>
        <dbReference type="ChEBI" id="CHEBI:59789"/>
    </ligand>
</feature>
<evidence type="ECO:0000256" key="12">
    <source>
        <dbReference type="HAMAP-Rule" id="MF_01849"/>
    </source>
</evidence>
<dbReference type="GO" id="GO:0046872">
    <property type="term" value="F:metal ion binding"/>
    <property type="evidence" value="ECO:0007669"/>
    <property type="project" value="UniProtKB-KW"/>
</dbReference>
<reference evidence="14" key="2">
    <citation type="submission" date="2021-04" db="EMBL/GenBank/DDBJ databases">
        <authorList>
            <person name="Gilroy R."/>
        </authorList>
    </citation>
    <scope>NUCLEOTIDE SEQUENCE</scope>
    <source>
        <strain evidence="14">CHK188-5543</strain>
    </source>
</reference>
<keyword evidence="12" id="KW-1015">Disulfide bond</keyword>
<feature type="binding site" evidence="12">
    <location>
        <position position="291"/>
    </location>
    <ligand>
        <name>S-adenosyl-L-methionine</name>
        <dbReference type="ChEBI" id="CHEBI:59789"/>
    </ligand>
</feature>
<dbReference type="Pfam" id="PF21016">
    <property type="entry name" value="RlmN_N"/>
    <property type="match status" value="1"/>
</dbReference>
<dbReference type="AlphaFoldDB" id="A0A9D1WRC5"/>
<dbReference type="Gene3D" id="1.10.150.530">
    <property type="match status" value="1"/>
</dbReference>
<dbReference type="PIRSF" id="PIRSF006004">
    <property type="entry name" value="CHP00048"/>
    <property type="match status" value="1"/>
</dbReference>
<dbReference type="Proteomes" id="UP000886800">
    <property type="component" value="Unassembled WGS sequence"/>
</dbReference>
<dbReference type="GO" id="GO:0005737">
    <property type="term" value="C:cytoplasm"/>
    <property type="evidence" value="ECO:0007669"/>
    <property type="project" value="UniProtKB-SubCell"/>
</dbReference>
<dbReference type="GO" id="GO:0019843">
    <property type="term" value="F:rRNA binding"/>
    <property type="evidence" value="ECO:0007669"/>
    <property type="project" value="UniProtKB-UniRule"/>
</dbReference>
<dbReference type="SFLD" id="SFLDF00275">
    <property type="entry name" value="adenosine_C2_methyltransferase"/>
    <property type="match status" value="1"/>
</dbReference>
<keyword evidence="5 12" id="KW-0489">Methyltransferase</keyword>
<keyword evidence="10 12" id="KW-0408">Iron</keyword>
<feature type="domain" description="Radical SAM core" evidence="13">
    <location>
        <begin position="99"/>
        <end position="329"/>
    </location>
</feature>
<keyword evidence="7 12" id="KW-0949">S-adenosyl-L-methionine</keyword>
<proteinExistence type="inferred from homology"/>
<evidence type="ECO:0000256" key="6">
    <source>
        <dbReference type="ARBA" id="ARBA00022679"/>
    </source>
</evidence>
<dbReference type="Pfam" id="PF04055">
    <property type="entry name" value="Radical_SAM"/>
    <property type="match status" value="1"/>
</dbReference>
<feature type="binding site" evidence="12">
    <location>
        <begin position="160"/>
        <end position="161"/>
    </location>
    <ligand>
        <name>S-adenosyl-L-methionine</name>
        <dbReference type="ChEBI" id="CHEBI:59789"/>
    </ligand>
</feature>
<feature type="binding site" evidence="12">
    <location>
        <position position="117"/>
    </location>
    <ligand>
        <name>[4Fe-4S] cluster</name>
        <dbReference type="ChEBI" id="CHEBI:49883"/>
        <note>4Fe-4S-S-AdoMet</note>
    </ligand>
</feature>
<dbReference type="FunFam" id="3.20.20.70:FF:000014">
    <property type="entry name" value="Probable dual-specificity RNA methyltransferase RlmN"/>
    <property type="match status" value="1"/>
</dbReference>
<dbReference type="InterPro" id="IPR048641">
    <property type="entry name" value="RlmN_N"/>
</dbReference>
<dbReference type="InterPro" id="IPR058240">
    <property type="entry name" value="rSAM_sf"/>
</dbReference>
<feature type="active site" description="Proton acceptor" evidence="12">
    <location>
        <position position="93"/>
    </location>
</feature>
<accession>A0A9D1WRC5</accession>
<dbReference type="SFLD" id="SFLDG01062">
    <property type="entry name" value="methyltransferase_(Class_A)"/>
    <property type="match status" value="1"/>
</dbReference>
<dbReference type="GO" id="GO:0051539">
    <property type="term" value="F:4 iron, 4 sulfur cluster binding"/>
    <property type="evidence" value="ECO:0007669"/>
    <property type="project" value="UniProtKB-UniRule"/>
</dbReference>
<feature type="binding site" evidence="12">
    <location>
        <position position="113"/>
    </location>
    <ligand>
        <name>[4Fe-4S] cluster</name>
        <dbReference type="ChEBI" id="CHEBI:49883"/>
        <note>4Fe-4S-S-AdoMet</note>
    </ligand>
</feature>
<comment type="cofactor">
    <cofactor evidence="12">
        <name>[4Fe-4S] cluster</name>
        <dbReference type="ChEBI" id="CHEBI:49883"/>
    </cofactor>
    <text evidence="12">Binds 1 [4Fe-4S] cluster. The cluster is coordinated with 3 cysteines and an exchangeable S-adenosyl-L-methionine.</text>
</comment>
<evidence type="ECO:0000256" key="8">
    <source>
        <dbReference type="ARBA" id="ARBA00022694"/>
    </source>
</evidence>
<dbReference type="InterPro" id="IPR027492">
    <property type="entry name" value="RNA_MTrfase_RlmN"/>
</dbReference>
<dbReference type="GO" id="GO:0002935">
    <property type="term" value="F:tRNA (adenine(37)-C2)-methyltransferase activity"/>
    <property type="evidence" value="ECO:0007669"/>
    <property type="project" value="UniProtKB-UniRule"/>
</dbReference>
<gene>
    <name evidence="12 14" type="primary">rlmN</name>
    <name evidence="14" type="ORF">H9736_05875</name>
</gene>
<name>A0A9D1WRC5_9FIRM</name>
<feature type="binding site" evidence="12">
    <location>
        <position position="192"/>
    </location>
    <ligand>
        <name>S-adenosyl-L-methionine</name>
        <dbReference type="ChEBI" id="CHEBI:59789"/>
    </ligand>
</feature>
<comment type="caution">
    <text evidence="14">The sequence shown here is derived from an EMBL/GenBank/DDBJ whole genome shotgun (WGS) entry which is preliminary data.</text>
</comment>
<evidence type="ECO:0000256" key="4">
    <source>
        <dbReference type="ARBA" id="ARBA00022552"/>
    </source>
</evidence>
<dbReference type="HAMAP" id="MF_01849">
    <property type="entry name" value="RNA_methyltr_RlmN"/>
    <property type="match status" value="1"/>
</dbReference>
<reference evidence="14" key="1">
    <citation type="journal article" date="2021" name="PeerJ">
        <title>Extensive microbial diversity within the chicken gut microbiome revealed by metagenomics and culture.</title>
        <authorList>
            <person name="Gilroy R."/>
            <person name="Ravi A."/>
            <person name="Getino M."/>
            <person name="Pursley I."/>
            <person name="Horton D.L."/>
            <person name="Alikhan N.F."/>
            <person name="Baker D."/>
            <person name="Gharbi K."/>
            <person name="Hall N."/>
            <person name="Watson M."/>
            <person name="Adriaenssens E.M."/>
            <person name="Foster-Nyarko E."/>
            <person name="Jarju S."/>
            <person name="Secka A."/>
            <person name="Antonio M."/>
            <person name="Oren A."/>
            <person name="Chaudhuri R.R."/>
            <person name="La Ragione R."/>
            <person name="Hildebrand F."/>
            <person name="Pallen M.J."/>
        </authorList>
    </citation>
    <scope>NUCLEOTIDE SEQUENCE</scope>
    <source>
        <strain evidence="14">CHK188-5543</strain>
    </source>
</reference>
<dbReference type="SUPFAM" id="SSF102114">
    <property type="entry name" value="Radical SAM enzymes"/>
    <property type="match status" value="1"/>
</dbReference>
<dbReference type="InterPro" id="IPR013785">
    <property type="entry name" value="Aldolase_TIM"/>
</dbReference>
<keyword evidence="11 12" id="KW-0411">Iron-sulfur</keyword>
<sequence>MEKRDIKSLTLPALEGELAGLGLPRFRAGQVYGWLHQKRVSTFAEMTNLPAALRGQLDEKYYINAIQVKKKLVSKLDGTVKYLYELRDGNCVEAVLMHYHHGSSLCISSQVGCRMGCKFCASTLAGYVRDLTASEMLDEVYTAQRDSGSRVDGVVLMGIGEPLDNFDNVMDFLELLSSPQGLNLSLRHVSLSTCGLVDKIYALAQRRLQLTLSISLHAPNDEIRDRSMPINRKYNMERLLAACRDYFAVTGRRISFEYALIAGVNDSPACARQLAERLRGMGAHVNLIPVNEVRETGFKRGSRAQIQGFQRQLQQLGVNATIRRELGADISAACGQLRRQTAAELAPLSRPAGGDL</sequence>
<evidence type="ECO:0000256" key="7">
    <source>
        <dbReference type="ARBA" id="ARBA00022691"/>
    </source>
</evidence>
<protein>
    <recommendedName>
        <fullName evidence="12">Probable dual-specificity RNA methyltransferase RlmN</fullName>
        <ecNumber evidence="12">2.1.1.192</ecNumber>
    </recommendedName>
    <alternativeName>
        <fullName evidence="12">23S rRNA (adenine(2503)-C(2))-methyltransferase</fullName>
    </alternativeName>
    <alternativeName>
        <fullName evidence="12">23S rRNA m2A2503 methyltransferase</fullName>
    </alternativeName>
    <alternativeName>
        <fullName evidence="12">Ribosomal RNA large subunit methyltransferase N</fullName>
    </alternativeName>
    <alternativeName>
        <fullName evidence="12">tRNA (adenine(37)-C(2))-methyltransferase</fullName>
    </alternativeName>
    <alternativeName>
        <fullName evidence="12">tRNA m2A37 methyltransferase</fullName>
    </alternativeName>
</protein>
<dbReference type="NCBIfam" id="TIGR00048">
    <property type="entry name" value="rRNA_mod_RlmN"/>
    <property type="match status" value="1"/>
</dbReference>
<comment type="function">
    <text evidence="12">Specifically methylates position 2 of adenine 2503 in 23S rRNA and position 2 of adenine 37 in tRNAs.</text>
</comment>
<comment type="catalytic activity">
    <reaction evidence="12">
        <text>adenosine(37) in tRNA + 2 reduced [2Fe-2S]-[ferredoxin] + 2 S-adenosyl-L-methionine = 2-methyladenosine(37) in tRNA + 5'-deoxyadenosine + L-methionine + 2 oxidized [2Fe-2S]-[ferredoxin] + S-adenosyl-L-homocysteine</text>
        <dbReference type="Rhea" id="RHEA:43332"/>
        <dbReference type="Rhea" id="RHEA-COMP:10000"/>
        <dbReference type="Rhea" id="RHEA-COMP:10001"/>
        <dbReference type="Rhea" id="RHEA-COMP:10162"/>
        <dbReference type="Rhea" id="RHEA-COMP:10485"/>
        <dbReference type="ChEBI" id="CHEBI:17319"/>
        <dbReference type="ChEBI" id="CHEBI:33737"/>
        <dbReference type="ChEBI" id="CHEBI:33738"/>
        <dbReference type="ChEBI" id="CHEBI:57844"/>
        <dbReference type="ChEBI" id="CHEBI:57856"/>
        <dbReference type="ChEBI" id="CHEBI:59789"/>
        <dbReference type="ChEBI" id="CHEBI:74411"/>
        <dbReference type="ChEBI" id="CHEBI:74497"/>
        <dbReference type="EC" id="2.1.1.192"/>
    </reaction>
</comment>
<evidence type="ECO:0000313" key="15">
    <source>
        <dbReference type="Proteomes" id="UP000886800"/>
    </source>
</evidence>
<dbReference type="GO" id="GO:0030488">
    <property type="term" value="P:tRNA methylation"/>
    <property type="evidence" value="ECO:0007669"/>
    <property type="project" value="UniProtKB-UniRule"/>
</dbReference>
<keyword evidence="4 12" id="KW-0698">rRNA processing</keyword>
<dbReference type="InterPro" id="IPR004383">
    <property type="entry name" value="rRNA_lsu_MTrfase_RlmN/Cfr"/>
</dbReference>
<dbReference type="EC" id="2.1.1.192" evidence="12"/>
<comment type="similarity">
    <text evidence="12">Belongs to the radical SAM superfamily. RlmN family.</text>
</comment>
<dbReference type="PANTHER" id="PTHR30544:SF5">
    <property type="entry name" value="RADICAL SAM CORE DOMAIN-CONTAINING PROTEIN"/>
    <property type="match status" value="1"/>
</dbReference>
<evidence type="ECO:0000256" key="11">
    <source>
        <dbReference type="ARBA" id="ARBA00023014"/>
    </source>
</evidence>